<dbReference type="InterPro" id="IPR051411">
    <property type="entry name" value="Polyketide_trans_af380"/>
</dbReference>
<reference evidence="1" key="1">
    <citation type="submission" date="2022-11" db="EMBL/GenBank/DDBJ databases">
        <title>Dental biofilm bacteria. Genome sequencing and assembly.</title>
        <authorList>
            <person name="Robertsson C."/>
        </authorList>
    </citation>
    <scope>NUCLEOTIDE SEQUENCE</scope>
    <source>
        <strain evidence="1">CW</strain>
    </source>
</reference>
<organism evidence="1 2">
    <name type="scientific">Actinomyces naeslundii</name>
    <dbReference type="NCBI Taxonomy" id="1655"/>
    <lineage>
        <taxon>Bacteria</taxon>
        <taxon>Bacillati</taxon>
        <taxon>Actinomycetota</taxon>
        <taxon>Actinomycetes</taxon>
        <taxon>Actinomycetales</taxon>
        <taxon>Actinomycetaceae</taxon>
        <taxon>Actinomyces</taxon>
    </lineage>
</organism>
<dbReference type="SUPFAM" id="SSF53474">
    <property type="entry name" value="alpha/beta-Hydrolases"/>
    <property type="match status" value="1"/>
</dbReference>
<dbReference type="RefSeq" id="WP_268398518.1">
    <property type="nucleotide sequence ID" value="NZ_CP113787.1"/>
</dbReference>
<keyword evidence="1" id="KW-0378">Hydrolase</keyword>
<dbReference type="AlphaFoldDB" id="A0AA47IPF8"/>
<name>A0AA47IPF8_ACTNA</name>
<dbReference type="PANTHER" id="PTHR47751">
    <property type="entry name" value="SUPERFAMILY HYDROLASE, PUTATIVE (AFU_ORTHOLOGUE AFUA_2G16580)-RELATED"/>
    <property type="match status" value="1"/>
</dbReference>
<gene>
    <name evidence="1" type="ORF">OFA60_12635</name>
</gene>
<dbReference type="PANTHER" id="PTHR47751:SF1">
    <property type="entry name" value="SUPERFAMILY HYDROLASE, PUTATIVE (AFU_ORTHOLOGUE AFUA_2G16580)-RELATED"/>
    <property type="match status" value="1"/>
</dbReference>
<dbReference type="EMBL" id="CP113787">
    <property type="protein sequence ID" value="WAL42860.1"/>
    <property type="molecule type" value="Genomic_DNA"/>
</dbReference>
<evidence type="ECO:0000313" key="2">
    <source>
        <dbReference type="Proteomes" id="UP001163127"/>
    </source>
</evidence>
<dbReference type="Proteomes" id="UP001163127">
    <property type="component" value="Chromosome"/>
</dbReference>
<proteinExistence type="predicted"/>
<dbReference type="Gene3D" id="3.40.50.1820">
    <property type="entry name" value="alpha/beta hydrolase"/>
    <property type="match status" value="1"/>
</dbReference>
<protein>
    <submittedName>
        <fullName evidence="1">Alpha/beta hydrolase</fullName>
    </submittedName>
</protein>
<dbReference type="InterPro" id="IPR029058">
    <property type="entry name" value="AB_hydrolase_fold"/>
</dbReference>
<evidence type="ECO:0000313" key="1">
    <source>
        <dbReference type="EMBL" id="WAL42860.1"/>
    </source>
</evidence>
<dbReference type="Gene3D" id="1.10.10.800">
    <property type="match status" value="1"/>
</dbReference>
<sequence length="114" mass="13078">MAYYAPGMGRAFHPRAVNFSRGWVHTSTWNLISMPILQFTQEIRNAVLMVHGENAHSRYFSEDAYKNMTSGSGEKWAANKELVVVPGAVHTDLYDKYEFIPFGRIEEFFGENLK</sequence>
<dbReference type="GO" id="GO:0016787">
    <property type="term" value="F:hydrolase activity"/>
    <property type="evidence" value="ECO:0007669"/>
    <property type="project" value="UniProtKB-KW"/>
</dbReference>
<accession>A0AA47IPF8</accession>